<dbReference type="Gene3D" id="3.40.50.720">
    <property type="entry name" value="NAD(P)-binding Rossmann-like Domain"/>
    <property type="match status" value="1"/>
</dbReference>
<evidence type="ECO:0000256" key="1">
    <source>
        <dbReference type="ARBA" id="ARBA00002607"/>
    </source>
</evidence>
<keyword evidence="8 14" id="KW-0443">Lipid metabolism</keyword>
<evidence type="ECO:0000256" key="13">
    <source>
        <dbReference type="PIRSR" id="PIRSR611284-2"/>
    </source>
</evidence>
<evidence type="ECO:0000256" key="8">
    <source>
        <dbReference type="ARBA" id="ARBA00023098"/>
    </source>
</evidence>
<feature type="active site" description="Proton acceptor" evidence="12">
    <location>
        <position position="158"/>
    </location>
</feature>
<dbReference type="PROSITE" id="PS00061">
    <property type="entry name" value="ADH_SHORT"/>
    <property type="match status" value="1"/>
</dbReference>
<evidence type="ECO:0000256" key="14">
    <source>
        <dbReference type="RuleBase" id="RU366074"/>
    </source>
</evidence>
<dbReference type="FunFam" id="3.40.50.720:FF:000037">
    <property type="entry name" value="3-oxoacyl-[acyl-carrier-protein] reductase FabG"/>
    <property type="match status" value="1"/>
</dbReference>
<dbReference type="SUPFAM" id="SSF51735">
    <property type="entry name" value="NAD(P)-binding Rossmann-fold domains"/>
    <property type="match status" value="1"/>
</dbReference>
<dbReference type="CDD" id="cd05333">
    <property type="entry name" value="BKR_SDR_c"/>
    <property type="match status" value="1"/>
</dbReference>
<comment type="pathway">
    <text evidence="2 14">Lipid metabolism; fatty acid biosynthesis.</text>
</comment>
<evidence type="ECO:0000256" key="9">
    <source>
        <dbReference type="ARBA" id="ARBA00023160"/>
    </source>
</evidence>
<evidence type="ECO:0000256" key="12">
    <source>
        <dbReference type="PIRSR" id="PIRSR611284-1"/>
    </source>
</evidence>
<comment type="catalytic activity">
    <reaction evidence="11 14">
        <text>a (3R)-hydroxyacyl-[ACP] + NADP(+) = a 3-oxoacyl-[ACP] + NADPH + H(+)</text>
        <dbReference type="Rhea" id="RHEA:17397"/>
        <dbReference type="Rhea" id="RHEA-COMP:9916"/>
        <dbReference type="Rhea" id="RHEA-COMP:9945"/>
        <dbReference type="ChEBI" id="CHEBI:15378"/>
        <dbReference type="ChEBI" id="CHEBI:57783"/>
        <dbReference type="ChEBI" id="CHEBI:58349"/>
        <dbReference type="ChEBI" id="CHEBI:78776"/>
        <dbReference type="ChEBI" id="CHEBI:78827"/>
        <dbReference type="EC" id="1.1.1.100"/>
    </reaction>
</comment>
<name>A0AAU8HVH4_9FIRM</name>
<gene>
    <name evidence="16" type="primary">fabG</name>
    <name evidence="16" type="ORF">PRVXH_000735</name>
</gene>
<keyword evidence="5 14" id="KW-0276">Fatty acid metabolism</keyword>
<comment type="similarity">
    <text evidence="3 14">Belongs to the short-chain dehydrogenases/reductases (SDR) family.</text>
</comment>
<keyword evidence="4 14" id="KW-0444">Lipid biosynthesis</keyword>
<evidence type="ECO:0000256" key="4">
    <source>
        <dbReference type="ARBA" id="ARBA00022516"/>
    </source>
</evidence>
<dbReference type="NCBIfam" id="NF005559">
    <property type="entry name" value="PRK07231.1"/>
    <property type="match status" value="1"/>
</dbReference>
<organism evidence="16">
    <name type="scientific">Proteinivorax hydrogeniformans</name>
    <dbReference type="NCBI Taxonomy" id="1826727"/>
    <lineage>
        <taxon>Bacteria</taxon>
        <taxon>Bacillati</taxon>
        <taxon>Bacillota</taxon>
        <taxon>Clostridia</taxon>
        <taxon>Eubacteriales</taxon>
        <taxon>Proteinivoracaceae</taxon>
        <taxon>Proteinivorax</taxon>
    </lineage>
</organism>
<accession>A0AAU8HVH4</accession>
<evidence type="ECO:0000259" key="15">
    <source>
        <dbReference type="SMART" id="SM00822"/>
    </source>
</evidence>
<evidence type="ECO:0000256" key="10">
    <source>
        <dbReference type="ARBA" id="ARBA00023221"/>
    </source>
</evidence>
<keyword evidence="6 13" id="KW-0521">NADP</keyword>
<dbReference type="GO" id="GO:0051287">
    <property type="term" value="F:NAD binding"/>
    <property type="evidence" value="ECO:0007669"/>
    <property type="project" value="UniProtKB-UniRule"/>
</dbReference>
<feature type="binding site" evidence="13">
    <location>
        <begin position="158"/>
        <end position="162"/>
    </location>
    <ligand>
        <name>NADP(+)</name>
        <dbReference type="ChEBI" id="CHEBI:58349"/>
    </ligand>
</feature>
<dbReference type="NCBIfam" id="NF009466">
    <property type="entry name" value="PRK12826.1-2"/>
    <property type="match status" value="1"/>
</dbReference>
<feature type="binding site" evidence="13">
    <location>
        <position position="93"/>
    </location>
    <ligand>
        <name>NADP(+)</name>
        <dbReference type="ChEBI" id="CHEBI:58349"/>
    </ligand>
</feature>
<dbReference type="SMART" id="SM00822">
    <property type="entry name" value="PKS_KR"/>
    <property type="match status" value="1"/>
</dbReference>
<dbReference type="NCBIfam" id="NF004198">
    <property type="entry name" value="PRK05653.1-3"/>
    <property type="match status" value="1"/>
</dbReference>
<reference evidence="16" key="2">
    <citation type="submission" date="2024-06" db="EMBL/GenBank/DDBJ databases">
        <authorList>
            <person name="Petrova K.O."/>
            <person name="Toshchakov S.V."/>
            <person name="Boltjanskaja Y.V."/>
            <person name="Kevbrin V.V."/>
        </authorList>
    </citation>
    <scope>NUCLEOTIDE SEQUENCE</scope>
    <source>
        <strain evidence="16">Z-710</strain>
    </source>
</reference>
<evidence type="ECO:0000313" key="16">
    <source>
        <dbReference type="EMBL" id="XCI29416.1"/>
    </source>
</evidence>
<dbReference type="InterPro" id="IPR050259">
    <property type="entry name" value="SDR"/>
</dbReference>
<dbReference type="InterPro" id="IPR002347">
    <property type="entry name" value="SDR_fam"/>
</dbReference>
<dbReference type="InterPro" id="IPR057326">
    <property type="entry name" value="KR_dom"/>
</dbReference>
<dbReference type="PANTHER" id="PTHR42879:SF2">
    <property type="entry name" value="3-OXOACYL-[ACYL-CARRIER-PROTEIN] REDUCTASE FABG"/>
    <property type="match status" value="1"/>
</dbReference>
<reference evidence="16" key="1">
    <citation type="journal article" date="2018" name="Antonie Van Leeuwenhoek">
        <title>Proteinivorax hydrogeniformans sp. nov., an anaerobic, haloalkaliphilic bacterium fermenting proteinaceous compounds with high hydrogen production.</title>
        <authorList>
            <person name="Boltyanskaya Y."/>
            <person name="Detkova E."/>
            <person name="Pimenov N."/>
            <person name="Kevbrin V."/>
        </authorList>
    </citation>
    <scope>NUCLEOTIDE SEQUENCE</scope>
    <source>
        <strain evidence="16">Z-710</strain>
    </source>
</reference>
<keyword evidence="7 14" id="KW-0560">Oxidoreductase</keyword>
<dbReference type="NCBIfam" id="NF004199">
    <property type="entry name" value="PRK05653.1-4"/>
    <property type="match status" value="1"/>
</dbReference>
<dbReference type="InterPro" id="IPR020904">
    <property type="entry name" value="Sc_DH/Rdtase_CS"/>
</dbReference>
<dbReference type="NCBIfam" id="TIGR01830">
    <property type="entry name" value="3oxo_ACP_reduc"/>
    <property type="match status" value="1"/>
</dbReference>
<dbReference type="EC" id="1.1.1.100" evidence="14"/>
<feature type="domain" description="Ketoreductase" evidence="15">
    <location>
        <begin position="9"/>
        <end position="189"/>
    </location>
</feature>
<dbReference type="GO" id="GO:0004316">
    <property type="term" value="F:3-oxoacyl-[acyl-carrier-protein] reductase (NADPH) activity"/>
    <property type="evidence" value="ECO:0007669"/>
    <property type="project" value="UniProtKB-UniRule"/>
</dbReference>
<evidence type="ECO:0000256" key="11">
    <source>
        <dbReference type="ARBA" id="ARBA00048508"/>
    </source>
</evidence>
<dbReference type="InterPro" id="IPR036291">
    <property type="entry name" value="NAD(P)-bd_dom_sf"/>
</dbReference>
<dbReference type="PRINTS" id="PR00080">
    <property type="entry name" value="SDRFAMILY"/>
</dbReference>
<comment type="function">
    <text evidence="1 14">Catalyzes the NADPH-dependent reduction of beta-ketoacyl-ACP substrates to beta-hydroxyacyl-ACP products, the first reductive step in the elongation cycle of fatty acid biosynthesis.</text>
</comment>
<feature type="binding site" evidence="13">
    <location>
        <begin position="15"/>
        <end position="18"/>
    </location>
    <ligand>
        <name>NADP(+)</name>
        <dbReference type="ChEBI" id="CHEBI:58349"/>
    </ligand>
</feature>
<evidence type="ECO:0000256" key="3">
    <source>
        <dbReference type="ARBA" id="ARBA00006484"/>
    </source>
</evidence>
<feature type="binding site" evidence="13">
    <location>
        <position position="191"/>
    </location>
    <ligand>
        <name>NADP(+)</name>
        <dbReference type="ChEBI" id="CHEBI:58349"/>
    </ligand>
</feature>
<protein>
    <recommendedName>
        <fullName evidence="14">3-oxoacyl-[acyl-carrier-protein] reductase</fullName>
        <ecNumber evidence="14">1.1.1.100</ecNumber>
    </recommendedName>
</protein>
<evidence type="ECO:0000256" key="6">
    <source>
        <dbReference type="ARBA" id="ARBA00022857"/>
    </source>
</evidence>
<evidence type="ECO:0000256" key="5">
    <source>
        <dbReference type="ARBA" id="ARBA00022832"/>
    </source>
</evidence>
<sequence length="250" mass="26294">MENKILQGKTALVTGGSRGIGKAIAVKLAELGANLVLNYRSSSQAVEEVVKEIKGLGVDAIVVQGDVSSFDQSQKVIKKAVDEFNSLDILVNNAGITADGLIMRMKEEDFDKVLQVNLKGAFNCTRHASTQMIRQKSGSIINISSVIGITGNAGQSNYAAAKAGIIGLTKSVAKELAPRGITVNALAPGFIETDMTKVLGEKVKGESLKNIPLKRFGSPEDIAEAACFLASQKASYITGQVLNVDGGMVI</sequence>
<dbReference type="GO" id="GO:0006633">
    <property type="term" value="P:fatty acid biosynthetic process"/>
    <property type="evidence" value="ECO:0007669"/>
    <property type="project" value="UniProtKB-KW"/>
</dbReference>
<comment type="subunit">
    <text evidence="14">Homotetramer.</text>
</comment>
<keyword evidence="9 14" id="KW-0275">Fatty acid biosynthesis</keyword>
<keyword evidence="10" id="KW-0753">Steroid metabolism</keyword>
<dbReference type="PRINTS" id="PR00081">
    <property type="entry name" value="GDHRDH"/>
</dbReference>
<dbReference type="InterPro" id="IPR011284">
    <property type="entry name" value="3oxo_ACP_reduc"/>
</dbReference>
<proteinExistence type="inferred from homology"/>
<dbReference type="Pfam" id="PF13561">
    <property type="entry name" value="adh_short_C2"/>
    <property type="match status" value="1"/>
</dbReference>
<evidence type="ECO:0000256" key="2">
    <source>
        <dbReference type="ARBA" id="ARBA00005194"/>
    </source>
</evidence>
<evidence type="ECO:0000256" key="7">
    <source>
        <dbReference type="ARBA" id="ARBA00023002"/>
    </source>
</evidence>
<dbReference type="NCBIfam" id="NF047420">
    <property type="entry name" value="EF_P_mod_YmfI"/>
    <property type="match status" value="1"/>
</dbReference>
<dbReference type="AlphaFoldDB" id="A0AAU8HVH4"/>
<dbReference type="PANTHER" id="PTHR42879">
    <property type="entry name" value="3-OXOACYL-(ACYL-CARRIER-PROTEIN) REDUCTASE"/>
    <property type="match status" value="1"/>
</dbReference>
<dbReference type="RefSeq" id="WP_353893964.1">
    <property type="nucleotide sequence ID" value="NZ_CP159485.1"/>
</dbReference>
<dbReference type="EMBL" id="CP159485">
    <property type="protein sequence ID" value="XCI29416.1"/>
    <property type="molecule type" value="Genomic_DNA"/>
</dbReference>
<dbReference type="GO" id="GO:0008202">
    <property type="term" value="P:steroid metabolic process"/>
    <property type="evidence" value="ECO:0007669"/>
    <property type="project" value="UniProtKB-KW"/>
</dbReference>